<evidence type="ECO:0000313" key="3">
    <source>
        <dbReference type="Proteomes" id="UP000651156"/>
    </source>
</evidence>
<feature type="domain" description="Knr4/Smi1-like" evidence="1">
    <location>
        <begin position="1"/>
        <end position="138"/>
    </location>
</feature>
<evidence type="ECO:0000259" key="1">
    <source>
        <dbReference type="SMART" id="SM00860"/>
    </source>
</evidence>
<dbReference type="SMART" id="SM00860">
    <property type="entry name" value="SMI1_KNR4"/>
    <property type="match status" value="1"/>
</dbReference>
<keyword evidence="3" id="KW-1185">Reference proteome</keyword>
<accession>A0ABR9UU12</accession>
<dbReference type="Gene3D" id="3.40.1580.10">
    <property type="entry name" value="SMI1/KNR4-like"/>
    <property type="match status" value="1"/>
</dbReference>
<organism evidence="2 3">
    <name type="scientific">Gloeocapsopsis crepidinum LEGE 06123</name>
    <dbReference type="NCBI Taxonomy" id="588587"/>
    <lineage>
        <taxon>Bacteria</taxon>
        <taxon>Bacillati</taxon>
        <taxon>Cyanobacteriota</taxon>
        <taxon>Cyanophyceae</taxon>
        <taxon>Oscillatoriophycideae</taxon>
        <taxon>Chroococcales</taxon>
        <taxon>Chroococcaceae</taxon>
        <taxon>Gloeocapsopsis</taxon>
    </lineage>
</organism>
<dbReference type="InterPro" id="IPR018958">
    <property type="entry name" value="Knr4/Smi1-like_dom"/>
</dbReference>
<dbReference type="RefSeq" id="WP_193932949.1">
    <property type="nucleotide sequence ID" value="NZ_CAWPMZ010000073.1"/>
</dbReference>
<protein>
    <submittedName>
        <fullName evidence="2">SMI1/KNR4 family protein</fullName>
    </submittedName>
</protein>
<dbReference type="Pfam" id="PF09346">
    <property type="entry name" value="SMI1_KNR4"/>
    <property type="match status" value="1"/>
</dbReference>
<dbReference type="EMBL" id="JADEWN010000040">
    <property type="protein sequence ID" value="MBE9191791.1"/>
    <property type="molecule type" value="Genomic_DNA"/>
</dbReference>
<dbReference type="InterPro" id="IPR037883">
    <property type="entry name" value="Knr4/Smi1-like_sf"/>
</dbReference>
<dbReference type="Proteomes" id="UP000651156">
    <property type="component" value="Unassembled WGS sequence"/>
</dbReference>
<sequence>MQQEEINKCERELNLSLPRSYREFLLRSNGAHLFYSEELEACSDDVWWAGSGIKIFGTGELLSYRHYRRITSSPFNDPEDPSILAFAYLGRVSTGDFCAFDTAFVGDEYPVLDCDQDYPSSKWKESPIAFSFEEWLLKMFDRIVNHKSLPEYWFSDTLHNNSLGIFGSSTDYC</sequence>
<evidence type="ECO:0000313" key="2">
    <source>
        <dbReference type="EMBL" id="MBE9191791.1"/>
    </source>
</evidence>
<name>A0ABR9UU12_9CHRO</name>
<comment type="caution">
    <text evidence="2">The sequence shown here is derived from an EMBL/GenBank/DDBJ whole genome shotgun (WGS) entry which is preliminary data.</text>
</comment>
<reference evidence="2 3" key="1">
    <citation type="submission" date="2020-10" db="EMBL/GenBank/DDBJ databases">
        <authorList>
            <person name="Castelo-Branco R."/>
            <person name="Eusebio N."/>
            <person name="Adriana R."/>
            <person name="Vieira A."/>
            <person name="Brugerolle De Fraissinette N."/>
            <person name="Rezende De Castro R."/>
            <person name="Schneider M.P."/>
            <person name="Vasconcelos V."/>
            <person name="Leao P.N."/>
        </authorList>
    </citation>
    <scope>NUCLEOTIDE SEQUENCE [LARGE SCALE GENOMIC DNA]</scope>
    <source>
        <strain evidence="2 3">LEGE 06123</strain>
    </source>
</reference>
<dbReference type="SUPFAM" id="SSF160631">
    <property type="entry name" value="SMI1/KNR4-like"/>
    <property type="match status" value="1"/>
</dbReference>
<gene>
    <name evidence="2" type="ORF">IQ230_15825</name>
</gene>
<proteinExistence type="predicted"/>